<dbReference type="InterPro" id="IPR013630">
    <property type="entry name" value="Methyltransf_Zn-bd_dom_put"/>
</dbReference>
<dbReference type="Gene3D" id="3.40.50.150">
    <property type="entry name" value="Vaccinia Virus protein VP39"/>
    <property type="match status" value="1"/>
</dbReference>
<name>A0A2R4VUC4_9PROT</name>
<dbReference type="Proteomes" id="UP000077405">
    <property type="component" value="Plasmid pYZ4"/>
</dbReference>
<evidence type="ECO:0000313" key="4">
    <source>
        <dbReference type="Proteomes" id="UP000077405"/>
    </source>
</evidence>
<feature type="domain" description="Methyltransferase putative zinc binding" evidence="1">
    <location>
        <begin position="70"/>
        <end position="130"/>
    </location>
</feature>
<evidence type="ECO:0008006" key="5">
    <source>
        <dbReference type="Google" id="ProtNLM"/>
    </source>
</evidence>
<dbReference type="InterPro" id="IPR038576">
    <property type="entry name" value="Methyltransf_Zn-bd_dom_put_sf"/>
</dbReference>
<dbReference type="Gene3D" id="6.10.250.3100">
    <property type="match status" value="1"/>
</dbReference>
<sequence>MLCSKILSWIAFHGVSAPARHNASRKIPPAASHGSRLHQSRPLCLCRRDLRDIQDVLQHPDCWEADAVNCRCCGSDRLELVLDLHRQPWGNDFVPQSEEGRSALYPLELFFCHDCTMVQIGYTVPKETMFVDHRYVSGTTKSLTRHFEEVRDRILDRVAFRAGDYVLDVGGNDGTFLSTFLPKNVPVLNVDSGRLQAQLSEKAGVPCLNDFFNETTALRVREERGPARVIHGSGVFFHLEELHSAFAGIKKLLADDGMVVAEFIYLPGMVRSCAFDQIYHEHLVYYTVQSFDALLRRHGLEITDAELVPIHGGSCIAYISHAGSRPKTEALQRIVADEVEGGFDTVEVYRDFARRTEALRDTVRRLIGEAHAQGQRIQALGAPVKGSTIMNYCGFDETQFECAVEINELKCGTWFPGTRIPVRHQNAVEPPDLYFMLSWNFKDEILAKLTDFRAKGGKVLIPVPEPHIV</sequence>
<geneLocation type="plasmid" evidence="3 4">
    <name>pYZ4</name>
</geneLocation>
<dbReference type="Gene3D" id="6.20.50.110">
    <property type="entry name" value="Methyltransferase, zinc-binding domain"/>
    <property type="match status" value="1"/>
</dbReference>
<keyword evidence="3" id="KW-0614">Plasmid</keyword>
<dbReference type="InterPro" id="IPR013691">
    <property type="entry name" value="MeTrfase_14"/>
</dbReference>
<gene>
    <name evidence="3" type="ORF">A6A40_23655</name>
</gene>
<dbReference type="SUPFAM" id="SSF53335">
    <property type="entry name" value="S-adenosyl-L-methionine-dependent methyltransferases"/>
    <property type="match status" value="1"/>
</dbReference>
<protein>
    <recommendedName>
        <fullName evidence="5">Methyltransferase</fullName>
    </recommendedName>
</protein>
<dbReference type="KEGG" id="ahu:A6A40_23655"/>
<keyword evidence="4" id="KW-1185">Reference proteome</keyword>
<evidence type="ECO:0000259" key="1">
    <source>
        <dbReference type="Pfam" id="PF08421"/>
    </source>
</evidence>
<dbReference type="AlphaFoldDB" id="A0A2R4VUC4"/>
<organism evidence="3 4">
    <name type="scientific">Azospirillum humicireducens</name>
    <dbReference type="NCBI Taxonomy" id="1226968"/>
    <lineage>
        <taxon>Bacteria</taxon>
        <taxon>Pseudomonadati</taxon>
        <taxon>Pseudomonadota</taxon>
        <taxon>Alphaproteobacteria</taxon>
        <taxon>Rhodospirillales</taxon>
        <taxon>Azospirillaceae</taxon>
        <taxon>Azospirillum</taxon>
    </lineage>
</organism>
<dbReference type="InterPro" id="IPR029063">
    <property type="entry name" value="SAM-dependent_MTases_sf"/>
</dbReference>
<dbReference type="Gene3D" id="3.40.50.720">
    <property type="entry name" value="NAD(P)-binding Rossmann-like Domain"/>
    <property type="match status" value="1"/>
</dbReference>
<feature type="domain" description="C-methyltransferase" evidence="2">
    <location>
        <begin position="309"/>
        <end position="464"/>
    </location>
</feature>
<dbReference type="Pfam" id="PF13489">
    <property type="entry name" value="Methyltransf_23"/>
    <property type="match status" value="1"/>
</dbReference>
<dbReference type="EMBL" id="CP028905">
    <property type="protein sequence ID" value="AWB08046.1"/>
    <property type="molecule type" value="Genomic_DNA"/>
</dbReference>
<accession>A0A2R4VUC4</accession>
<dbReference type="Pfam" id="PF08484">
    <property type="entry name" value="Methyltransf_14"/>
    <property type="match status" value="1"/>
</dbReference>
<dbReference type="Pfam" id="PF08421">
    <property type="entry name" value="Methyltransf_13"/>
    <property type="match status" value="1"/>
</dbReference>
<evidence type="ECO:0000259" key="2">
    <source>
        <dbReference type="Pfam" id="PF08484"/>
    </source>
</evidence>
<evidence type="ECO:0000313" key="3">
    <source>
        <dbReference type="EMBL" id="AWB08046.1"/>
    </source>
</evidence>
<reference evidence="3 4" key="1">
    <citation type="submission" date="2018-04" db="EMBL/GenBank/DDBJ databases">
        <title>Complete genome sequence of the nitrogen-fixing bacterium Azospirillum humicireducens type strain SgZ-5.</title>
        <authorList>
            <person name="Yu Z."/>
        </authorList>
    </citation>
    <scope>NUCLEOTIDE SEQUENCE [LARGE SCALE GENOMIC DNA]</scope>
    <source>
        <strain evidence="3 4">SgZ-5</strain>
        <plasmid evidence="3 4">pYZ4</plasmid>
    </source>
</reference>
<proteinExistence type="predicted"/>